<keyword evidence="3" id="KW-1185">Reference proteome</keyword>
<dbReference type="RefSeq" id="WP_012500658.1">
    <property type="nucleotide sequence ID" value="NC_011026.1"/>
</dbReference>
<gene>
    <name evidence="2" type="ordered locus">Ctha_2123</name>
</gene>
<dbReference type="KEGG" id="cts:Ctha_2123"/>
<proteinExistence type="predicted"/>
<dbReference type="HOGENOM" id="CLU_1944908_0_0_10"/>
<sequence length="129" mass="14606">MNQGTSDQTPNSRNVEPLDDFIYRSMKTLGWLADTSESRLNSDDEQSQKEDFALPAALQSFSSVQSKIYARKQSSQAAETVATSPETLLQFSRAARLGKHISEEIEQKMKKDKRLSQHQNKSGYDDLFD</sequence>
<evidence type="ECO:0000313" key="3">
    <source>
        <dbReference type="Proteomes" id="UP000001208"/>
    </source>
</evidence>
<organism evidence="2 3">
    <name type="scientific">Chloroherpeton thalassium (strain ATCC 35110 / GB-78)</name>
    <dbReference type="NCBI Taxonomy" id="517418"/>
    <lineage>
        <taxon>Bacteria</taxon>
        <taxon>Pseudomonadati</taxon>
        <taxon>Chlorobiota</taxon>
        <taxon>Chlorobiia</taxon>
        <taxon>Chlorobiales</taxon>
        <taxon>Chloroherpetonaceae</taxon>
        <taxon>Chloroherpeton</taxon>
    </lineage>
</organism>
<dbReference type="eggNOG" id="ENOG502ZD0B">
    <property type="taxonomic scope" value="Bacteria"/>
</dbReference>
<feature type="region of interest" description="Disordered" evidence="1">
    <location>
        <begin position="108"/>
        <end position="129"/>
    </location>
</feature>
<dbReference type="AlphaFoldDB" id="B3QVH5"/>
<evidence type="ECO:0000313" key="2">
    <source>
        <dbReference type="EMBL" id="ACF14575.1"/>
    </source>
</evidence>
<name>B3QVH5_CHLT3</name>
<accession>B3QVH5</accession>
<reference evidence="2 3" key="1">
    <citation type="submission" date="2008-06" db="EMBL/GenBank/DDBJ databases">
        <title>Complete sequence of Chloroherpeton thalassium ATCC 35110.</title>
        <authorList>
            <consortium name="US DOE Joint Genome Institute"/>
            <person name="Lucas S."/>
            <person name="Copeland A."/>
            <person name="Lapidus A."/>
            <person name="Glavina del Rio T."/>
            <person name="Dalin E."/>
            <person name="Tice H."/>
            <person name="Bruce D."/>
            <person name="Goodwin L."/>
            <person name="Pitluck S."/>
            <person name="Schmutz J."/>
            <person name="Larimer F."/>
            <person name="Land M."/>
            <person name="Hauser L."/>
            <person name="Kyrpides N."/>
            <person name="Mikhailova N."/>
            <person name="Liu Z."/>
            <person name="Li T."/>
            <person name="Zhao F."/>
            <person name="Overmann J."/>
            <person name="Bryant D.A."/>
            <person name="Richardson P."/>
        </authorList>
    </citation>
    <scope>NUCLEOTIDE SEQUENCE [LARGE SCALE GENOMIC DNA]</scope>
    <source>
        <strain evidence="3">ATCC 35110 / GB-78</strain>
    </source>
</reference>
<evidence type="ECO:0000256" key="1">
    <source>
        <dbReference type="SAM" id="MobiDB-lite"/>
    </source>
</evidence>
<dbReference type="Proteomes" id="UP000001208">
    <property type="component" value="Chromosome"/>
</dbReference>
<dbReference type="EMBL" id="CP001100">
    <property type="protein sequence ID" value="ACF14575.1"/>
    <property type="molecule type" value="Genomic_DNA"/>
</dbReference>
<protein>
    <submittedName>
        <fullName evidence="2">Uncharacterized protein</fullName>
    </submittedName>
</protein>
<dbReference type="STRING" id="517418.Ctha_2123"/>